<dbReference type="SUPFAM" id="SSF51905">
    <property type="entry name" value="FAD/NAD(P)-binding domain"/>
    <property type="match status" value="1"/>
</dbReference>
<dbReference type="SUPFAM" id="SSF51971">
    <property type="entry name" value="Nucleotide-binding domain"/>
    <property type="match status" value="1"/>
</dbReference>
<reference evidence="1 2" key="1">
    <citation type="submission" date="2020-01" db="EMBL/GenBank/DDBJ databases">
        <title>Genomes assembled from Gulf of Kutch pelagic sediment metagenomes.</title>
        <authorList>
            <person name="Chandrashekar M."/>
            <person name="Mahajan M.S."/>
            <person name="Dave K.J."/>
            <person name="Vatsa P."/>
            <person name="Nathani N.M."/>
        </authorList>
    </citation>
    <scope>NUCLEOTIDE SEQUENCE [LARGE SCALE GENOMIC DNA]</scope>
    <source>
        <strain evidence="1">KS3-K002</strain>
    </source>
</reference>
<dbReference type="Gene3D" id="3.50.50.60">
    <property type="entry name" value="FAD/NAD(P)-binding domain"/>
    <property type="match status" value="1"/>
</dbReference>
<evidence type="ECO:0000313" key="1">
    <source>
        <dbReference type="EMBL" id="NIR76060.1"/>
    </source>
</evidence>
<accession>A0AAE4ZD86</accession>
<dbReference type="PROSITE" id="PS51318">
    <property type="entry name" value="TAT"/>
    <property type="match status" value="1"/>
</dbReference>
<dbReference type="Proteomes" id="UP000702544">
    <property type="component" value="Unassembled WGS sequence"/>
</dbReference>
<name>A0AAE4ZD86_9BACT</name>
<evidence type="ECO:0000313" key="2">
    <source>
        <dbReference type="Proteomes" id="UP000702544"/>
    </source>
</evidence>
<dbReference type="EMBL" id="JAACAK010000113">
    <property type="protein sequence ID" value="NIR76060.1"/>
    <property type="molecule type" value="Genomic_DNA"/>
</dbReference>
<organism evidence="1 2">
    <name type="scientific">Candidatus Kutchimonas denitrificans</name>
    <dbReference type="NCBI Taxonomy" id="3056748"/>
    <lineage>
        <taxon>Bacteria</taxon>
        <taxon>Pseudomonadati</taxon>
        <taxon>Gemmatimonadota</taxon>
        <taxon>Gemmatimonadia</taxon>
        <taxon>Candidatus Palauibacterales</taxon>
        <taxon>Candidatus Palauibacteraceae</taxon>
        <taxon>Candidatus Kutchimonas</taxon>
    </lineage>
</organism>
<protein>
    <submittedName>
        <fullName evidence="1">NAD(P)-binding protein</fullName>
    </submittedName>
</protein>
<dbReference type="Pfam" id="PF13450">
    <property type="entry name" value="NAD_binding_8"/>
    <property type="match status" value="1"/>
</dbReference>
<sequence length="638" mass="70417">MSFGPHITRRDFLNGVLLSLGGMLLGCRTSPRVSLDNGSLASWSVPPDWYGYGGVGDYRFSHGNTPEAVETAHRLRDGGFPADFTQVEVIEEYDLVIVGAGIAGLGAALEYSKKRKPGQSCLMLDNHPIFGGEAKENEFDVGGVRLFGPQGSNGFFVPEAVSDPDGASGDPRYYAELGVPREFRYRDWPSEEKPLGFSPDNYEYMVRGLEGYTSVGHFFGSGVSGEGQWAVDMWERQLANTPLSEATRETLLRWHASGATRRFGSDEEAARALDTMSYEEFLGSELRLGAEAARYADLFLASACGLGSDAVSAYAAYRLPMPGLTEPVPPDLRRVSFPGGNSGFVRYFVKRLIPDAIAGSDSFEEIITGRIDFGALDRRRQPLRLRLRSTVIGVEHEGHPASSGSVKVVYARDGRLRAVRARAVIMATGGWMNRYVVRDLPPAHREAYMQFIHAPFLVANVALTNWRFLYRLGITAAIWDREEGDFGYTCNLRKPMLVGDYRPPLDPDQPTVLSFYTPFHRPGLPLRTQATLGRTELLRTSYPEYEGQIYGQMMKLFAASGFDPGRDVAGLILNRWGHAYSVPFPGFFGGASGRAPRDVIRTRHGRIAFAHSELDGLQHWGPAADEGRRAFNQLADAI</sequence>
<dbReference type="InterPro" id="IPR006311">
    <property type="entry name" value="TAT_signal"/>
</dbReference>
<proteinExistence type="predicted"/>
<dbReference type="InterPro" id="IPR036188">
    <property type="entry name" value="FAD/NAD-bd_sf"/>
</dbReference>
<comment type="caution">
    <text evidence="1">The sequence shown here is derived from an EMBL/GenBank/DDBJ whole genome shotgun (WGS) entry which is preliminary data.</text>
</comment>
<dbReference type="AlphaFoldDB" id="A0AAE4ZD86"/>
<gene>
    <name evidence="1" type="ORF">GWO12_13275</name>
</gene>